<sequence length="90" mass="10078">MLPDELPPRDPLENPPPDPPRAFAKDKVGTPTRAHTRQAAISFVVFTLCILSPHDRVTRHVSPSYQKWPTTSESPAAPIRRAQDGLRHVH</sequence>
<evidence type="ECO:0000313" key="3">
    <source>
        <dbReference type="Proteomes" id="UP000675880"/>
    </source>
</evidence>
<reference evidence="2 3" key="1">
    <citation type="submission" date="2021-02" db="EMBL/GenBank/DDBJ databases">
        <authorList>
            <person name="Han P."/>
        </authorList>
    </citation>
    <scope>NUCLEOTIDE SEQUENCE [LARGE SCALE GENOMIC DNA]</scope>
    <source>
        <strain evidence="2">Candidatus Nitrospira sp. ZN2</strain>
    </source>
</reference>
<comment type="caution">
    <text evidence="2">The sequence shown here is derived from an EMBL/GenBank/DDBJ whole genome shotgun (WGS) entry which is preliminary data.</text>
</comment>
<dbReference type="EMBL" id="CAJNBJ010000018">
    <property type="protein sequence ID" value="CAE6787657.1"/>
    <property type="molecule type" value="Genomic_DNA"/>
</dbReference>
<feature type="region of interest" description="Disordered" evidence="1">
    <location>
        <begin position="59"/>
        <end position="90"/>
    </location>
</feature>
<proteinExistence type="predicted"/>
<dbReference type="Proteomes" id="UP000675880">
    <property type="component" value="Unassembled WGS sequence"/>
</dbReference>
<feature type="compositionally biased region" description="Basic and acidic residues" evidence="1">
    <location>
        <begin position="81"/>
        <end position="90"/>
    </location>
</feature>
<feature type="region of interest" description="Disordered" evidence="1">
    <location>
        <begin position="1"/>
        <end position="34"/>
    </location>
</feature>
<protein>
    <submittedName>
        <fullName evidence="2">Uncharacterized protein</fullName>
    </submittedName>
</protein>
<accession>A0ABM8S401</accession>
<feature type="compositionally biased region" description="Polar residues" evidence="1">
    <location>
        <begin position="61"/>
        <end position="74"/>
    </location>
</feature>
<organism evidence="2 3">
    <name type="scientific">Nitrospira defluvii</name>
    <dbReference type="NCBI Taxonomy" id="330214"/>
    <lineage>
        <taxon>Bacteria</taxon>
        <taxon>Pseudomonadati</taxon>
        <taxon>Nitrospirota</taxon>
        <taxon>Nitrospiria</taxon>
        <taxon>Nitrospirales</taxon>
        <taxon>Nitrospiraceae</taxon>
        <taxon>Nitrospira</taxon>
    </lineage>
</organism>
<name>A0ABM8S401_9BACT</name>
<evidence type="ECO:0000256" key="1">
    <source>
        <dbReference type="SAM" id="MobiDB-lite"/>
    </source>
</evidence>
<gene>
    <name evidence="2" type="ORF">NSPZN2_50191</name>
</gene>
<feature type="compositionally biased region" description="Basic and acidic residues" evidence="1">
    <location>
        <begin position="1"/>
        <end position="12"/>
    </location>
</feature>
<keyword evidence="3" id="KW-1185">Reference proteome</keyword>
<evidence type="ECO:0000313" key="2">
    <source>
        <dbReference type="EMBL" id="CAE6787657.1"/>
    </source>
</evidence>